<dbReference type="InterPro" id="IPR035906">
    <property type="entry name" value="MetI-like_sf"/>
</dbReference>
<evidence type="ECO:0000313" key="10">
    <source>
        <dbReference type="Proteomes" id="UP001060123"/>
    </source>
</evidence>
<keyword evidence="3" id="KW-1003">Cell membrane</keyword>
<accession>A0ABY5XTP8</accession>
<keyword evidence="10" id="KW-1185">Reference proteome</keyword>
<dbReference type="Proteomes" id="UP001060123">
    <property type="component" value="Plasmid pWSM1592_1"/>
</dbReference>
<name>A0ABY5XTP8_RHISU</name>
<evidence type="ECO:0000256" key="3">
    <source>
        <dbReference type="ARBA" id="ARBA00022475"/>
    </source>
</evidence>
<evidence type="ECO:0000313" key="9">
    <source>
        <dbReference type="EMBL" id="UWU17833.1"/>
    </source>
</evidence>
<dbReference type="SUPFAM" id="SSF161098">
    <property type="entry name" value="MetI-like"/>
    <property type="match status" value="1"/>
</dbReference>
<feature type="transmembrane region" description="Helical" evidence="7">
    <location>
        <begin position="235"/>
        <end position="263"/>
    </location>
</feature>
<geneLocation type="plasmid" evidence="9 10">
    <name>pWSM1592_1</name>
</geneLocation>
<gene>
    <name evidence="9" type="ORF">N2599_21145</name>
</gene>
<dbReference type="PANTHER" id="PTHR43005:SF1">
    <property type="entry name" value="SPERMIDINE_PUTRESCINE TRANSPORT SYSTEM PERMEASE PROTEIN"/>
    <property type="match status" value="1"/>
</dbReference>
<dbReference type="InterPro" id="IPR000515">
    <property type="entry name" value="MetI-like"/>
</dbReference>
<dbReference type="PANTHER" id="PTHR43005">
    <property type="entry name" value="BLR7065 PROTEIN"/>
    <property type="match status" value="1"/>
</dbReference>
<evidence type="ECO:0000256" key="6">
    <source>
        <dbReference type="ARBA" id="ARBA00023136"/>
    </source>
</evidence>
<feature type="domain" description="ABC transmembrane type-1" evidence="8">
    <location>
        <begin position="90"/>
        <end position="304"/>
    </location>
</feature>
<evidence type="ECO:0000256" key="5">
    <source>
        <dbReference type="ARBA" id="ARBA00022989"/>
    </source>
</evidence>
<dbReference type="RefSeq" id="WP_051336831.1">
    <property type="nucleotide sequence ID" value="NZ_CP104144.1"/>
</dbReference>
<reference evidence="9" key="1">
    <citation type="submission" date="2022-09" db="EMBL/GenBank/DDBJ databases">
        <title>Australian commercial rhizobial inoculants.</title>
        <authorList>
            <person name="Kohlmeier M.G."/>
            <person name="O'Hara G.W."/>
            <person name="Colombi E."/>
            <person name="Ramsay J.P."/>
            <person name="Terpolilli J."/>
        </authorList>
    </citation>
    <scope>NUCLEOTIDE SEQUENCE</scope>
    <source>
        <strain evidence="9">WSM1592</strain>
        <plasmid evidence="9">pWSM1592_1</plasmid>
    </source>
</reference>
<dbReference type="CDD" id="cd06261">
    <property type="entry name" value="TM_PBP2"/>
    <property type="match status" value="1"/>
</dbReference>
<organism evidence="9 10">
    <name type="scientific">Rhizobium sullae</name>
    <name type="common">Rhizobium hedysari</name>
    <dbReference type="NCBI Taxonomy" id="50338"/>
    <lineage>
        <taxon>Bacteria</taxon>
        <taxon>Pseudomonadati</taxon>
        <taxon>Pseudomonadota</taxon>
        <taxon>Alphaproteobacteria</taxon>
        <taxon>Hyphomicrobiales</taxon>
        <taxon>Rhizobiaceae</taxon>
        <taxon>Rhizobium/Agrobacterium group</taxon>
        <taxon>Rhizobium</taxon>
    </lineage>
</organism>
<evidence type="ECO:0000256" key="2">
    <source>
        <dbReference type="ARBA" id="ARBA00022448"/>
    </source>
</evidence>
<keyword evidence="6 7" id="KW-0472">Membrane</keyword>
<feature type="transmembrane region" description="Helical" evidence="7">
    <location>
        <begin position="90"/>
        <end position="115"/>
    </location>
</feature>
<protein>
    <submittedName>
        <fullName evidence="9">Sugar ABC transporter permease</fullName>
    </submittedName>
</protein>
<evidence type="ECO:0000256" key="1">
    <source>
        <dbReference type="ARBA" id="ARBA00004651"/>
    </source>
</evidence>
<evidence type="ECO:0000259" key="8">
    <source>
        <dbReference type="PROSITE" id="PS50928"/>
    </source>
</evidence>
<keyword evidence="5 7" id="KW-1133">Transmembrane helix</keyword>
<evidence type="ECO:0000256" key="4">
    <source>
        <dbReference type="ARBA" id="ARBA00022692"/>
    </source>
</evidence>
<dbReference type="Gene3D" id="1.10.3720.10">
    <property type="entry name" value="MetI-like"/>
    <property type="match status" value="1"/>
</dbReference>
<feature type="transmembrane region" description="Helical" evidence="7">
    <location>
        <begin position="178"/>
        <end position="200"/>
    </location>
</feature>
<feature type="transmembrane region" description="Helical" evidence="7">
    <location>
        <begin position="127"/>
        <end position="147"/>
    </location>
</feature>
<feature type="transmembrane region" description="Helical" evidence="7">
    <location>
        <begin position="31"/>
        <end position="52"/>
    </location>
</feature>
<keyword evidence="9" id="KW-0614">Plasmid</keyword>
<dbReference type="EMBL" id="CP104144">
    <property type="protein sequence ID" value="UWU17833.1"/>
    <property type="molecule type" value="Genomic_DNA"/>
</dbReference>
<keyword evidence="4 7" id="KW-0812">Transmembrane</keyword>
<keyword evidence="2 7" id="KW-0813">Transport</keyword>
<feature type="transmembrane region" description="Helical" evidence="7">
    <location>
        <begin position="283"/>
        <end position="305"/>
    </location>
</feature>
<dbReference type="Pfam" id="PF00528">
    <property type="entry name" value="BPD_transp_1"/>
    <property type="match status" value="1"/>
</dbReference>
<dbReference type="PROSITE" id="PS50928">
    <property type="entry name" value="ABC_TM1"/>
    <property type="match status" value="1"/>
</dbReference>
<sequence>MTDVMQAPGRLDYPVSPHARKGGLQAAQRRIGMLMLAPAAIAFSIIILYPFVQALGLSFFEDTLQTIEPTFIGLANFKAILTDPETWQSFGITVVYVGGATIGTVVLGLGWALILNQPFRGRRVIRALTIMPWVVPSTVSAFVWAWIFNSRFGVINGVLLELELIDVPQAWLSTPEGALAAVILTRIWRSIPLFMAFFLAGLQNVDQEQIDAARVDGAGNSAILRDHLLPHLRPVLIVVVVLGVIGGLQDFDTIFALTGGGPVRATSVLSISVYRKAFEQWDIGMASAMGVLWVATLLPPAYFYLRMLVKGR</sequence>
<proteinExistence type="inferred from homology"/>
<comment type="similarity">
    <text evidence="7">Belongs to the binding-protein-dependent transport system permease family.</text>
</comment>
<comment type="subcellular location">
    <subcellularLocation>
        <location evidence="1 7">Cell membrane</location>
        <topology evidence="1 7">Multi-pass membrane protein</topology>
    </subcellularLocation>
</comment>
<evidence type="ECO:0000256" key="7">
    <source>
        <dbReference type="RuleBase" id="RU363032"/>
    </source>
</evidence>